<dbReference type="EMBL" id="BMAW01051646">
    <property type="protein sequence ID" value="GFS81667.1"/>
    <property type="molecule type" value="Genomic_DNA"/>
</dbReference>
<name>A0A8X6MWS6_NEPPI</name>
<dbReference type="Proteomes" id="UP000887013">
    <property type="component" value="Unassembled WGS sequence"/>
</dbReference>
<protein>
    <submittedName>
        <fullName evidence="1">Uncharacterized protein</fullName>
    </submittedName>
</protein>
<organism evidence="1 2">
    <name type="scientific">Nephila pilipes</name>
    <name type="common">Giant wood spider</name>
    <name type="synonym">Nephila maculata</name>
    <dbReference type="NCBI Taxonomy" id="299642"/>
    <lineage>
        <taxon>Eukaryota</taxon>
        <taxon>Metazoa</taxon>
        <taxon>Ecdysozoa</taxon>
        <taxon>Arthropoda</taxon>
        <taxon>Chelicerata</taxon>
        <taxon>Arachnida</taxon>
        <taxon>Araneae</taxon>
        <taxon>Araneomorphae</taxon>
        <taxon>Entelegynae</taxon>
        <taxon>Araneoidea</taxon>
        <taxon>Nephilidae</taxon>
        <taxon>Nephila</taxon>
    </lineage>
</organism>
<sequence>MPDVGVHALSLKDRLITILFKGDPGSSSSFKKGVSLGQHFQFMYLFDKTDFSTEKGGTDILLTEQLEQPRHCQQGRVTETRASPSFYSLVDTSIPTQGSVRCQIEAVVDLCLHEGPSGMGICI</sequence>
<keyword evidence="2" id="KW-1185">Reference proteome</keyword>
<evidence type="ECO:0000313" key="1">
    <source>
        <dbReference type="EMBL" id="GFS81667.1"/>
    </source>
</evidence>
<evidence type="ECO:0000313" key="2">
    <source>
        <dbReference type="Proteomes" id="UP000887013"/>
    </source>
</evidence>
<reference evidence="1" key="1">
    <citation type="submission" date="2020-08" db="EMBL/GenBank/DDBJ databases">
        <title>Multicomponent nature underlies the extraordinary mechanical properties of spider dragline silk.</title>
        <authorList>
            <person name="Kono N."/>
            <person name="Nakamura H."/>
            <person name="Mori M."/>
            <person name="Yoshida Y."/>
            <person name="Ohtoshi R."/>
            <person name="Malay A.D."/>
            <person name="Moran D.A.P."/>
            <person name="Tomita M."/>
            <person name="Numata K."/>
            <person name="Arakawa K."/>
        </authorList>
    </citation>
    <scope>NUCLEOTIDE SEQUENCE</scope>
</reference>
<gene>
    <name evidence="1" type="ORF">NPIL_253721</name>
</gene>
<accession>A0A8X6MWS6</accession>
<dbReference type="AlphaFoldDB" id="A0A8X6MWS6"/>
<comment type="caution">
    <text evidence="1">The sequence shown here is derived from an EMBL/GenBank/DDBJ whole genome shotgun (WGS) entry which is preliminary data.</text>
</comment>
<proteinExistence type="predicted"/>